<dbReference type="KEGG" id="tvl:FAZ95_31035"/>
<dbReference type="PANTHER" id="PTHR43685:SF2">
    <property type="entry name" value="GLYCOSYLTRANSFERASE 2-LIKE DOMAIN-CONTAINING PROTEIN"/>
    <property type="match status" value="1"/>
</dbReference>
<keyword evidence="4" id="KW-1185">Reference proteome</keyword>
<dbReference type="GO" id="GO:0016740">
    <property type="term" value="F:transferase activity"/>
    <property type="evidence" value="ECO:0007669"/>
    <property type="project" value="UniProtKB-KW"/>
</dbReference>
<name>A0A4P8J471_9BURK</name>
<dbReference type="InterPro" id="IPR029044">
    <property type="entry name" value="Nucleotide-diphossugar_trans"/>
</dbReference>
<dbReference type="CDD" id="cd00761">
    <property type="entry name" value="Glyco_tranf_GTA_type"/>
    <property type="match status" value="1"/>
</dbReference>
<keyword evidence="3" id="KW-0808">Transferase</keyword>
<dbReference type="AlphaFoldDB" id="A0A4P8J471"/>
<feature type="region of interest" description="Disordered" evidence="1">
    <location>
        <begin position="1"/>
        <end position="38"/>
    </location>
</feature>
<evidence type="ECO:0000313" key="3">
    <source>
        <dbReference type="EMBL" id="QCP53479.1"/>
    </source>
</evidence>
<dbReference type="PANTHER" id="PTHR43685">
    <property type="entry name" value="GLYCOSYLTRANSFERASE"/>
    <property type="match status" value="1"/>
</dbReference>
<dbReference type="InterPro" id="IPR050834">
    <property type="entry name" value="Glycosyltransf_2"/>
</dbReference>
<feature type="domain" description="Glycosyltransferase 2-like" evidence="2">
    <location>
        <begin position="257"/>
        <end position="390"/>
    </location>
</feature>
<dbReference type="OrthoDB" id="9815829at2"/>
<dbReference type="Proteomes" id="UP000298656">
    <property type="component" value="Chromosome 2"/>
</dbReference>
<proteinExistence type="predicted"/>
<gene>
    <name evidence="3" type="ORF">FAZ95_31035</name>
</gene>
<accession>A0A4P8J471</accession>
<protein>
    <submittedName>
        <fullName evidence="3">Glycosyltransferase family 2 protein</fullName>
    </submittedName>
</protein>
<evidence type="ECO:0000313" key="4">
    <source>
        <dbReference type="Proteomes" id="UP000298656"/>
    </source>
</evidence>
<dbReference type="SUPFAM" id="SSF53448">
    <property type="entry name" value="Nucleotide-diphospho-sugar transferases"/>
    <property type="match status" value="1"/>
</dbReference>
<sequence>MGCRDDTGHGALHSARVAGQLPSPARRHGSRHAERGLPLERRNLAVAMAAGHQLAMRLSAHADQHPRLVSYPGRDRCRAVRPVADRREYHRADFSVLASATRARHGAGRRVARLAPARPALLARLRRQPRRLRRRDNRSRRPCHALRGVFSRTPALAVATIARTLPLRVHRSVHRRTRLAPAQFPPRAARLAQPVCSIDYGTRFVLRGTALLVRGCDSGHGRREYHRESAGRRDHLAPLQQPMESHCMISANPPKLTIAIPTLNRAHYLKMNLQRLLEELQTVQAGKVEVIVSDNHSTDETPDVVANLIATGLPVRYLRNDRDLGSDANIAQCFNEARGDYVQIMGDDDLYVRGTLARVVSLLESNDYGVLCLRPFGYENDPDAEYPGRAGAIREFTEIGKFLNAVGPLITFISALLVNRRIQSNVDARDYCGSNLVQVHLVMRAAILARKNAFMTEYMLACKRNNSGGYGAPEIFVERLGRILDSYRSSGLTDHDIRGFETRMLLSYHPFYLLRQRLANQGSARETHQFFNTRFAKRAIFHLWVAPILLLPRPMAVVWGGFATVTGRVLNGDLRRGITFAWHRLKR</sequence>
<dbReference type="InterPro" id="IPR001173">
    <property type="entry name" value="Glyco_trans_2-like"/>
</dbReference>
<dbReference type="EMBL" id="CP040078">
    <property type="protein sequence ID" value="QCP53479.1"/>
    <property type="molecule type" value="Genomic_DNA"/>
</dbReference>
<dbReference type="Gene3D" id="3.90.550.10">
    <property type="entry name" value="Spore Coat Polysaccharide Biosynthesis Protein SpsA, Chain A"/>
    <property type="match status" value="1"/>
</dbReference>
<evidence type="ECO:0000256" key="1">
    <source>
        <dbReference type="SAM" id="MobiDB-lite"/>
    </source>
</evidence>
<evidence type="ECO:0000259" key="2">
    <source>
        <dbReference type="Pfam" id="PF00535"/>
    </source>
</evidence>
<reference evidence="3 4" key="1">
    <citation type="submission" date="2019-05" db="EMBL/GenBank/DDBJ databases">
        <title>Burkholderia sp. DHOD12, isolated from subtropical forest soil.</title>
        <authorList>
            <person name="Gao Z.-H."/>
            <person name="Qiu L.-H."/>
        </authorList>
    </citation>
    <scope>NUCLEOTIDE SEQUENCE [LARGE SCALE GENOMIC DNA]</scope>
    <source>
        <strain evidence="3 4">DHOD12</strain>
    </source>
</reference>
<organism evidence="3 4">
    <name type="scientific">Trinickia violacea</name>
    <dbReference type="NCBI Taxonomy" id="2571746"/>
    <lineage>
        <taxon>Bacteria</taxon>
        <taxon>Pseudomonadati</taxon>
        <taxon>Pseudomonadota</taxon>
        <taxon>Betaproteobacteria</taxon>
        <taxon>Burkholderiales</taxon>
        <taxon>Burkholderiaceae</taxon>
        <taxon>Trinickia</taxon>
    </lineage>
</organism>
<dbReference type="Pfam" id="PF00535">
    <property type="entry name" value="Glycos_transf_2"/>
    <property type="match status" value="1"/>
</dbReference>